<dbReference type="SUPFAM" id="SSF100950">
    <property type="entry name" value="NagB/RpiA/CoA transferase-like"/>
    <property type="match status" value="1"/>
</dbReference>
<dbReference type="Gene3D" id="1.10.10.10">
    <property type="entry name" value="Winged helix-like DNA-binding domain superfamily/Winged helix DNA-binding domain"/>
    <property type="match status" value="1"/>
</dbReference>
<dbReference type="SMART" id="SM01134">
    <property type="entry name" value="DeoRC"/>
    <property type="match status" value="1"/>
</dbReference>
<dbReference type="AlphaFoldDB" id="M1ULS6"/>
<dbReference type="SMART" id="SM00420">
    <property type="entry name" value="HTH_DEOR"/>
    <property type="match status" value="1"/>
</dbReference>
<feature type="domain" description="HTH deoR-type" evidence="7">
    <location>
        <begin position="3"/>
        <end position="58"/>
    </location>
</feature>
<evidence type="ECO:0000313" key="8">
    <source>
        <dbReference type="EMBL" id="AGG67064.1"/>
    </source>
</evidence>
<dbReference type="InterPro" id="IPR018356">
    <property type="entry name" value="Tscrpt_reg_HTH_DeoR_CS"/>
</dbReference>
<dbReference type="InterPro" id="IPR036390">
    <property type="entry name" value="WH_DNA-bd_sf"/>
</dbReference>
<dbReference type="Pfam" id="PF00455">
    <property type="entry name" value="DeoRC"/>
    <property type="match status" value="1"/>
</dbReference>
<dbReference type="InterPro" id="IPR036388">
    <property type="entry name" value="WH-like_DNA-bd_sf"/>
</dbReference>
<evidence type="ECO:0000256" key="5">
    <source>
        <dbReference type="ARBA" id="ARBA00023163"/>
    </source>
</evidence>
<dbReference type="PANTHER" id="PTHR30363:SF4">
    <property type="entry name" value="GLYCEROL-3-PHOSPHATE REGULON REPRESSOR"/>
    <property type="match status" value="1"/>
</dbReference>
<evidence type="ECO:0000259" key="7">
    <source>
        <dbReference type="PROSITE" id="PS51000"/>
    </source>
</evidence>
<evidence type="ECO:0000256" key="1">
    <source>
        <dbReference type="ARBA" id="ARBA00021390"/>
    </source>
</evidence>
<keyword evidence="9" id="KW-1185">Reference proteome</keyword>
<dbReference type="PANTHER" id="PTHR30363">
    <property type="entry name" value="HTH-TYPE TRANSCRIPTIONAL REGULATOR SRLR-RELATED"/>
    <property type="match status" value="1"/>
</dbReference>
<dbReference type="RefSeq" id="WP_015651495.1">
    <property type="nucleotide sequence ID" value="NC_020506.1"/>
</dbReference>
<dbReference type="InterPro" id="IPR001034">
    <property type="entry name" value="DeoR_HTH"/>
</dbReference>
<comment type="function">
    <text evidence="6">Repressor of the lactose catabolism operon. Galactose-6-phosphate is the inducer.</text>
</comment>
<dbReference type="OrthoDB" id="7688673at2"/>
<gene>
    <name evidence="8" type="ORF">H924_08110</name>
</gene>
<evidence type="ECO:0000256" key="2">
    <source>
        <dbReference type="ARBA" id="ARBA00022491"/>
    </source>
</evidence>
<dbReference type="Proteomes" id="UP000011760">
    <property type="component" value="Chromosome"/>
</dbReference>
<dbReference type="PROSITE" id="PS00894">
    <property type="entry name" value="HTH_DEOR_1"/>
    <property type="match status" value="1"/>
</dbReference>
<evidence type="ECO:0000256" key="6">
    <source>
        <dbReference type="ARBA" id="ARBA00024937"/>
    </source>
</evidence>
<dbReference type="HOGENOM" id="CLU_060699_1_4_11"/>
<dbReference type="InterPro" id="IPR050313">
    <property type="entry name" value="Carb_Metab_HTH_regulators"/>
</dbReference>
<dbReference type="Pfam" id="PF08220">
    <property type="entry name" value="HTH_DeoR"/>
    <property type="match status" value="1"/>
</dbReference>
<keyword evidence="5" id="KW-0804">Transcription</keyword>
<evidence type="ECO:0000313" key="9">
    <source>
        <dbReference type="Proteomes" id="UP000011760"/>
    </source>
</evidence>
<reference evidence="8 9" key="1">
    <citation type="submission" date="2013-02" db="EMBL/GenBank/DDBJ databases">
        <title>The complete genome sequence of Corynebacterium callunae DSM 20147.</title>
        <authorList>
            <person name="Ruckert C."/>
            <person name="Albersmeier A."/>
            <person name="Kalinowski J."/>
        </authorList>
    </citation>
    <scope>NUCLEOTIDE SEQUENCE [LARGE SCALE GENOMIC DNA]</scope>
    <source>
        <strain evidence="8 9">DSM 20147</strain>
    </source>
</reference>
<dbReference type="SUPFAM" id="SSF46785">
    <property type="entry name" value="Winged helix' DNA-binding domain"/>
    <property type="match status" value="1"/>
</dbReference>
<accession>M1ULS6</accession>
<protein>
    <recommendedName>
        <fullName evidence="1">Lactose phosphotransferase system repressor</fullName>
    </recommendedName>
</protein>
<sequence length="257" mass="27385">MTQTERQHNILALLLPTGRVGVAELAQHFDVTSETIRRDLRIMESHGLVQRVHGGAITPEPDGTSSSTLKPLKVPGLPPDPTLLHLVEKAAQLIDPQVRSIFLDAGIACTALATVLGDPPENARWTVVTNSPGAVIALSDSGATTAAILGGYVHGESQSVIGPEAVKMVSQLRADIAFVNADCFDSRAGLSTDYPETIPIKKAMIANSRFTVAVHSASAQQPRWHHGFASPADFDVLVTDSDDIHALPNQDFQVINP</sequence>
<dbReference type="STRING" id="1121353.H924_08110"/>
<proteinExistence type="predicted"/>
<dbReference type="EMBL" id="CP004354">
    <property type="protein sequence ID" value="AGG67064.1"/>
    <property type="molecule type" value="Genomic_DNA"/>
</dbReference>
<dbReference type="eggNOG" id="COG1349">
    <property type="taxonomic scope" value="Bacteria"/>
</dbReference>
<dbReference type="PROSITE" id="PS51000">
    <property type="entry name" value="HTH_DEOR_2"/>
    <property type="match status" value="1"/>
</dbReference>
<keyword evidence="4" id="KW-0238">DNA-binding</keyword>
<dbReference type="PATRIC" id="fig|1121353.3.peg.1653"/>
<keyword evidence="2" id="KW-0678">Repressor</keyword>
<evidence type="ECO:0000256" key="4">
    <source>
        <dbReference type="ARBA" id="ARBA00023125"/>
    </source>
</evidence>
<evidence type="ECO:0000256" key="3">
    <source>
        <dbReference type="ARBA" id="ARBA00023015"/>
    </source>
</evidence>
<dbReference type="KEGG" id="ccn:H924_08110"/>
<dbReference type="GO" id="GO:0003700">
    <property type="term" value="F:DNA-binding transcription factor activity"/>
    <property type="evidence" value="ECO:0007669"/>
    <property type="project" value="InterPro"/>
</dbReference>
<keyword evidence="3" id="KW-0805">Transcription regulation</keyword>
<dbReference type="InterPro" id="IPR037171">
    <property type="entry name" value="NagB/RpiA_transferase-like"/>
</dbReference>
<dbReference type="InterPro" id="IPR014036">
    <property type="entry name" value="DeoR-like_C"/>
</dbReference>
<dbReference type="GO" id="GO:0003677">
    <property type="term" value="F:DNA binding"/>
    <property type="evidence" value="ECO:0007669"/>
    <property type="project" value="UniProtKB-KW"/>
</dbReference>
<name>M1ULS6_9CORY</name>
<dbReference type="PRINTS" id="PR00037">
    <property type="entry name" value="HTHLACR"/>
</dbReference>
<organism evidence="8 9">
    <name type="scientific">Corynebacterium callunae DSM 20147</name>
    <dbReference type="NCBI Taxonomy" id="1121353"/>
    <lineage>
        <taxon>Bacteria</taxon>
        <taxon>Bacillati</taxon>
        <taxon>Actinomycetota</taxon>
        <taxon>Actinomycetes</taxon>
        <taxon>Mycobacteriales</taxon>
        <taxon>Corynebacteriaceae</taxon>
        <taxon>Corynebacterium</taxon>
    </lineage>
</organism>